<protein>
    <submittedName>
        <fullName evidence="2">Uncharacterized protein</fullName>
    </submittedName>
</protein>
<dbReference type="EMBL" id="SLWW01000029">
    <property type="protein sequence ID" value="TCO68289.1"/>
    <property type="molecule type" value="Genomic_DNA"/>
</dbReference>
<name>A0A4R2KDH2_9RHOB</name>
<dbReference type="Proteomes" id="UP000295142">
    <property type="component" value="Unassembled WGS sequence"/>
</dbReference>
<dbReference type="AlphaFoldDB" id="A0A4R2KDH2"/>
<comment type="caution">
    <text evidence="2">The sequence shown here is derived from an EMBL/GenBank/DDBJ whole genome shotgun (WGS) entry which is preliminary data.</text>
</comment>
<accession>A0A4R2KDH2</accession>
<keyword evidence="3" id="KW-1185">Reference proteome</keyword>
<reference evidence="2 3" key="1">
    <citation type="submission" date="2019-03" db="EMBL/GenBank/DDBJ databases">
        <title>Genomic Encyclopedia of Type Strains, Phase IV (KMG-IV): sequencing the most valuable type-strain genomes for metagenomic binning, comparative biology and taxonomic classification.</title>
        <authorList>
            <person name="Goeker M."/>
        </authorList>
    </citation>
    <scope>NUCLEOTIDE SEQUENCE [LARGE SCALE GENOMIC DNA]</scope>
    <source>
        <strain evidence="2 3">DSM 4868</strain>
    </source>
</reference>
<gene>
    <name evidence="2" type="ORF">EV655_12913</name>
</gene>
<proteinExistence type="predicted"/>
<organism evidence="2 3">
    <name type="scientific">Rhodovulum euryhalinum</name>
    <dbReference type="NCBI Taxonomy" id="35805"/>
    <lineage>
        <taxon>Bacteria</taxon>
        <taxon>Pseudomonadati</taxon>
        <taxon>Pseudomonadota</taxon>
        <taxon>Alphaproteobacteria</taxon>
        <taxon>Rhodobacterales</taxon>
        <taxon>Paracoccaceae</taxon>
        <taxon>Rhodovulum</taxon>
    </lineage>
</organism>
<evidence type="ECO:0000313" key="2">
    <source>
        <dbReference type="EMBL" id="TCO68289.1"/>
    </source>
</evidence>
<evidence type="ECO:0000313" key="3">
    <source>
        <dbReference type="Proteomes" id="UP000295142"/>
    </source>
</evidence>
<sequence length="52" mass="5734">MHLTEVARPGVAISGHSHSSDMNREGWHVLVAADQDPATYTPTDELFTTDRL</sequence>
<feature type="region of interest" description="Disordered" evidence="1">
    <location>
        <begin position="1"/>
        <end position="21"/>
    </location>
</feature>
<evidence type="ECO:0000256" key="1">
    <source>
        <dbReference type="SAM" id="MobiDB-lite"/>
    </source>
</evidence>